<dbReference type="Proteomes" id="UP000557899">
    <property type="component" value="Unassembled WGS sequence"/>
</dbReference>
<reference evidence="1 2" key="1">
    <citation type="journal article" date="2020" name="Biotechnol. Biofuels">
        <title>New insights from the biogas microbiome by comprehensive genome-resolved metagenomics of nearly 1600 species originating from multiple anaerobic digesters.</title>
        <authorList>
            <person name="Campanaro S."/>
            <person name="Treu L."/>
            <person name="Rodriguez-R L.M."/>
            <person name="Kovalovszki A."/>
            <person name="Ziels R.M."/>
            <person name="Maus I."/>
            <person name="Zhu X."/>
            <person name="Kougias P.G."/>
            <person name="Basile A."/>
            <person name="Luo G."/>
            <person name="Schluter A."/>
            <person name="Konstantinidis K.T."/>
            <person name="Angelidaki I."/>
        </authorList>
    </citation>
    <scope>NUCLEOTIDE SEQUENCE [LARGE SCALE GENOMIC DNA]</scope>
    <source>
        <strain evidence="1">AS15tlH2ME_198</strain>
    </source>
</reference>
<protein>
    <submittedName>
        <fullName evidence="1">DUF2334 domain-containing protein</fullName>
    </submittedName>
</protein>
<name>A0A7X6PL80_9CORY</name>
<dbReference type="InterPro" id="IPR011330">
    <property type="entry name" value="Glyco_hydro/deAcase_b/a-brl"/>
</dbReference>
<dbReference type="Pfam" id="PF10096">
    <property type="entry name" value="DUF2334"/>
    <property type="match status" value="1"/>
</dbReference>
<dbReference type="SUPFAM" id="SSF88713">
    <property type="entry name" value="Glycoside hydrolase/deacetylase"/>
    <property type="match status" value="1"/>
</dbReference>
<dbReference type="EMBL" id="JAAZHI010000029">
    <property type="protein sequence ID" value="NLA54951.1"/>
    <property type="molecule type" value="Genomic_DNA"/>
</dbReference>
<dbReference type="GO" id="GO:0005975">
    <property type="term" value="P:carbohydrate metabolic process"/>
    <property type="evidence" value="ECO:0007669"/>
    <property type="project" value="InterPro"/>
</dbReference>
<evidence type="ECO:0000313" key="1">
    <source>
        <dbReference type="EMBL" id="NLA54951.1"/>
    </source>
</evidence>
<dbReference type="AlphaFoldDB" id="A0A7X6PL80"/>
<evidence type="ECO:0000313" key="2">
    <source>
        <dbReference type="Proteomes" id="UP000557899"/>
    </source>
</evidence>
<accession>A0A7X6PL80</accession>
<organism evidence="1 2">
    <name type="scientific">Corynebacterium humireducens</name>
    <dbReference type="NCBI Taxonomy" id="1223514"/>
    <lineage>
        <taxon>Bacteria</taxon>
        <taxon>Bacillati</taxon>
        <taxon>Actinomycetota</taxon>
        <taxon>Actinomycetes</taxon>
        <taxon>Mycobacteriales</taxon>
        <taxon>Corynebacteriaceae</taxon>
        <taxon>Corynebacterium</taxon>
    </lineage>
</organism>
<dbReference type="InterPro" id="IPR018763">
    <property type="entry name" value="DUF2334"/>
</dbReference>
<gene>
    <name evidence="1" type="ORF">GX859_01430</name>
</gene>
<proteinExistence type="predicted"/>
<comment type="caution">
    <text evidence="1">The sequence shown here is derived from an EMBL/GenBank/DDBJ whole genome shotgun (WGS) entry which is preliminary data.</text>
</comment>
<sequence length="598" mass="66621">MLHRAKHRNRRPSTRFAVLSIVLASVVSVLAAGYLLYFVTDDTIRVGEQSALAREFVDDLKEDPDVDVAPDLGQFPATFGQPGGRRTLVLYDTGSAGADINGLGTANLATHFGEVTMQHAIEYRPGQMHEYDAAIYVGTKFEEILPPSLLADITDGRTKVLWAGTNIHQMGDWEESPESLAFAERYGWMPAASQVNEVDEVTTIRYKDQDLNRSPDSGFIYVPAITDPAKVEVLGTALCGTTATPQACAGAPGTEFPWAIRSGNLTYVADNPLDVIVEDTHHLAYADLLYDLLAPETTPTRKAAVRLEDVGPEADPRHLRRVADFLHERGIPFQVAVIPAHLSEVPDVDPVRHYGVSLLDRPQVVKALKYMQEKGGTLIQHGTTHQYGPVHNPYPGATTAADYEFYRARCSATEFPPYEFEECRQNSWVRLTGPVSRDGVDDHIARLNRGRDIMVEAGLGSPDIFEVPHYGASPNAYEAITRRYDYRYERVQYFPGLTTGIRYEDGPELFTQIFPYRVRDVYGITVLPENLGNVSEEMQNNHPPRPPALLVEHAKRNLVVRESTASFFFHPYLPLEYLEELVDGITDLGYTFVPATEL</sequence>